<dbReference type="PANTHER" id="PTHR15066">
    <property type="entry name" value="TRANSMEMBRANE PROTEIN 187"/>
    <property type="match status" value="1"/>
</dbReference>
<feature type="region of interest" description="Disordered" evidence="1">
    <location>
        <begin position="1"/>
        <end position="20"/>
    </location>
</feature>
<feature type="transmembrane region" description="Helical" evidence="2">
    <location>
        <begin position="29"/>
        <end position="49"/>
    </location>
</feature>
<comment type="caution">
    <text evidence="3">The sequence shown here is derived from an EMBL/GenBank/DDBJ whole genome shotgun (WGS) entry which is preliminary data.</text>
</comment>
<feature type="transmembrane region" description="Helical" evidence="2">
    <location>
        <begin position="208"/>
        <end position="227"/>
    </location>
</feature>
<feature type="transmembrane region" description="Helical" evidence="2">
    <location>
        <begin position="69"/>
        <end position="92"/>
    </location>
</feature>
<evidence type="ECO:0000313" key="3">
    <source>
        <dbReference type="EMBL" id="KAJ7317434.1"/>
    </source>
</evidence>
<dbReference type="GO" id="GO:0030133">
    <property type="term" value="C:transport vesicle"/>
    <property type="evidence" value="ECO:0007669"/>
    <property type="project" value="TreeGrafter"/>
</dbReference>
<dbReference type="InterPro" id="IPR028066">
    <property type="entry name" value="TMEM187"/>
</dbReference>
<keyword evidence="4" id="KW-1185">Reference proteome</keyword>
<evidence type="ECO:0000313" key="4">
    <source>
        <dbReference type="Proteomes" id="UP001142489"/>
    </source>
</evidence>
<proteinExistence type="predicted"/>
<dbReference type="EMBL" id="JAPFRF010000011">
    <property type="protein sequence ID" value="KAJ7317434.1"/>
    <property type="molecule type" value="Genomic_DNA"/>
</dbReference>
<dbReference type="Proteomes" id="UP001142489">
    <property type="component" value="Unassembled WGS sequence"/>
</dbReference>
<keyword evidence="2" id="KW-0812">Transmembrane</keyword>
<accession>A0A9Q0XK25</accession>
<keyword evidence="2" id="KW-0472">Membrane</keyword>
<dbReference type="Pfam" id="PF15100">
    <property type="entry name" value="TMEM187"/>
    <property type="match status" value="1"/>
</dbReference>
<dbReference type="OrthoDB" id="5973769at2759"/>
<sequence>MEGAVRPSSEREPGLTLGKTTMKPGGREALLHVAGGLVLCVGVVASGVLDGVHAETGYEHYAEPTVPQLPALLAMPANCLVNIAYMLLGWYWLPSGDEQGPTRYLQEVFALMALTYGPVQWVRLWTQRHWAAVLDQWLTLPIFAWTVVWCHFLEHGWQTSAFLAIEVTSLASYALALLHSQGFELALAGHISLVVWRAQKVQRHLGNATSAWVMALGLLSCLGFATLKLWDQEVARWWPPFQRFTGHFWSKICDVLQFHCAFLFFTRLSKHQLKCL</sequence>
<name>A0A9Q0XK25_9SAUR</name>
<evidence type="ECO:0008006" key="5">
    <source>
        <dbReference type="Google" id="ProtNLM"/>
    </source>
</evidence>
<evidence type="ECO:0000256" key="2">
    <source>
        <dbReference type="SAM" id="Phobius"/>
    </source>
</evidence>
<keyword evidence="2" id="KW-1133">Transmembrane helix</keyword>
<evidence type="ECO:0000256" key="1">
    <source>
        <dbReference type="SAM" id="MobiDB-lite"/>
    </source>
</evidence>
<dbReference type="PANTHER" id="PTHR15066:SF0">
    <property type="entry name" value="TRANSMEMBRANE PROTEIN 187"/>
    <property type="match status" value="1"/>
</dbReference>
<gene>
    <name evidence="3" type="ORF">JRQ81_003596</name>
</gene>
<dbReference type="AlphaFoldDB" id="A0A9Q0XK25"/>
<protein>
    <recommendedName>
        <fullName evidence="5">Transmembrane protein 187</fullName>
    </recommendedName>
</protein>
<organism evidence="3 4">
    <name type="scientific">Phrynocephalus forsythii</name>
    <dbReference type="NCBI Taxonomy" id="171643"/>
    <lineage>
        <taxon>Eukaryota</taxon>
        <taxon>Metazoa</taxon>
        <taxon>Chordata</taxon>
        <taxon>Craniata</taxon>
        <taxon>Vertebrata</taxon>
        <taxon>Euteleostomi</taxon>
        <taxon>Lepidosauria</taxon>
        <taxon>Squamata</taxon>
        <taxon>Bifurcata</taxon>
        <taxon>Unidentata</taxon>
        <taxon>Episquamata</taxon>
        <taxon>Toxicofera</taxon>
        <taxon>Iguania</taxon>
        <taxon>Acrodonta</taxon>
        <taxon>Agamidae</taxon>
        <taxon>Agaminae</taxon>
        <taxon>Phrynocephalus</taxon>
    </lineage>
</organism>
<reference evidence="3" key="1">
    <citation type="journal article" date="2023" name="DNA Res.">
        <title>Chromosome-level genome assembly of Phrynocephalus forsythii using third-generation DNA sequencing and Hi-C analysis.</title>
        <authorList>
            <person name="Qi Y."/>
            <person name="Zhao W."/>
            <person name="Zhao Y."/>
            <person name="Niu C."/>
            <person name="Cao S."/>
            <person name="Zhang Y."/>
        </authorList>
    </citation>
    <scope>NUCLEOTIDE SEQUENCE</scope>
    <source>
        <tissue evidence="3">Muscle</tissue>
    </source>
</reference>